<sequence>MIDPRLQRVLTCMQHAPAMGGHCSVVVQTKESYKREMGRVSRGQIVHITIGVHALFAHVLICPWAVCSRRNVIVAGG</sequence>
<feature type="transmembrane region" description="Helical" evidence="1">
    <location>
        <begin position="45"/>
        <end position="66"/>
    </location>
</feature>
<dbReference type="EMBL" id="ML979137">
    <property type="protein sequence ID" value="KAF1914609.1"/>
    <property type="molecule type" value="Genomic_DNA"/>
</dbReference>
<protein>
    <submittedName>
        <fullName evidence="2">Uncharacterized protein</fullName>
    </submittedName>
</protein>
<name>A0A6A5QGT1_AMPQU</name>
<proteinExistence type="predicted"/>
<reference evidence="2" key="1">
    <citation type="journal article" date="2020" name="Stud. Mycol.">
        <title>101 Dothideomycetes genomes: a test case for predicting lifestyles and emergence of pathogens.</title>
        <authorList>
            <person name="Haridas S."/>
            <person name="Albert R."/>
            <person name="Binder M."/>
            <person name="Bloem J."/>
            <person name="Labutti K."/>
            <person name="Salamov A."/>
            <person name="Andreopoulos B."/>
            <person name="Baker S."/>
            <person name="Barry K."/>
            <person name="Bills G."/>
            <person name="Bluhm B."/>
            <person name="Cannon C."/>
            <person name="Castanera R."/>
            <person name="Culley D."/>
            <person name="Daum C."/>
            <person name="Ezra D."/>
            <person name="Gonzalez J."/>
            <person name="Henrissat B."/>
            <person name="Kuo A."/>
            <person name="Liang C."/>
            <person name="Lipzen A."/>
            <person name="Lutzoni F."/>
            <person name="Magnuson J."/>
            <person name="Mondo S."/>
            <person name="Nolan M."/>
            <person name="Ohm R."/>
            <person name="Pangilinan J."/>
            <person name="Park H.-J."/>
            <person name="Ramirez L."/>
            <person name="Alfaro M."/>
            <person name="Sun H."/>
            <person name="Tritt A."/>
            <person name="Yoshinaga Y."/>
            <person name="Zwiers L.-H."/>
            <person name="Turgeon B."/>
            <person name="Goodwin S."/>
            <person name="Spatafora J."/>
            <person name="Crous P."/>
            <person name="Grigoriev I."/>
        </authorList>
    </citation>
    <scope>NUCLEOTIDE SEQUENCE</scope>
    <source>
        <strain evidence="2">HMLAC05119</strain>
    </source>
</reference>
<keyword evidence="1" id="KW-1133">Transmembrane helix</keyword>
<gene>
    <name evidence="2" type="ORF">BDU57DRAFT_519696</name>
</gene>
<evidence type="ECO:0000256" key="1">
    <source>
        <dbReference type="SAM" id="Phobius"/>
    </source>
</evidence>
<organism evidence="2 3">
    <name type="scientific">Ampelomyces quisqualis</name>
    <name type="common">Powdery mildew agent</name>
    <dbReference type="NCBI Taxonomy" id="50730"/>
    <lineage>
        <taxon>Eukaryota</taxon>
        <taxon>Fungi</taxon>
        <taxon>Dikarya</taxon>
        <taxon>Ascomycota</taxon>
        <taxon>Pezizomycotina</taxon>
        <taxon>Dothideomycetes</taxon>
        <taxon>Pleosporomycetidae</taxon>
        <taxon>Pleosporales</taxon>
        <taxon>Pleosporineae</taxon>
        <taxon>Phaeosphaeriaceae</taxon>
        <taxon>Ampelomyces</taxon>
    </lineage>
</organism>
<evidence type="ECO:0000313" key="3">
    <source>
        <dbReference type="Proteomes" id="UP000800096"/>
    </source>
</evidence>
<evidence type="ECO:0000313" key="2">
    <source>
        <dbReference type="EMBL" id="KAF1914609.1"/>
    </source>
</evidence>
<dbReference type="Proteomes" id="UP000800096">
    <property type="component" value="Unassembled WGS sequence"/>
</dbReference>
<accession>A0A6A5QGT1</accession>
<keyword evidence="1" id="KW-0472">Membrane</keyword>
<dbReference type="AlphaFoldDB" id="A0A6A5QGT1"/>
<keyword evidence="3" id="KW-1185">Reference proteome</keyword>
<keyword evidence="1" id="KW-0812">Transmembrane</keyword>